<accession>A0A2T2WFZ9</accession>
<dbReference type="Gene3D" id="3.30.190.10">
    <property type="entry name" value="Ribulose bisphosphate carboxylase, small subunit"/>
    <property type="match status" value="1"/>
</dbReference>
<dbReference type="InterPro" id="IPR036385">
    <property type="entry name" value="RuBisCO_ssu_sf"/>
</dbReference>
<dbReference type="AlphaFoldDB" id="A0A2T2WFZ9"/>
<evidence type="ECO:0000256" key="2">
    <source>
        <dbReference type="ARBA" id="ARBA00023300"/>
    </source>
</evidence>
<comment type="caution">
    <text evidence="5">The sequence shown here is derived from an EMBL/GenBank/DDBJ whole genome shotgun (WGS) entry which is preliminary data.</text>
</comment>
<protein>
    <submittedName>
        <fullName evidence="5">Ribulose bisphosphate carboxylase small subunit</fullName>
    </submittedName>
</protein>
<dbReference type="InterPro" id="IPR000894">
    <property type="entry name" value="RuBisCO_ssu_dom"/>
</dbReference>
<evidence type="ECO:0000313" key="6">
    <source>
        <dbReference type="Proteomes" id="UP000241848"/>
    </source>
</evidence>
<dbReference type="InterPro" id="IPR024681">
    <property type="entry name" value="RuBisCO_ssu"/>
</dbReference>
<dbReference type="EMBL" id="PXYV01000041">
    <property type="protein sequence ID" value="PSR21156.1"/>
    <property type="molecule type" value="Genomic_DNA"/>
</dbReference>
<dbReference type="SUPFAM" id="SSF55239">
    <property type="entry name" value="RuBisCO, small subunit"/>
    <property type="match status" value="1"/>
</dbReference>
<dbReference type="PANTHER" id="PTHR31262">
    <property type="entry name" value="RIBULOSE BISPHOSPHATE CARBOXYLASE SMALL CHAIN 1, CHLOROPLASTIC"/>
    <property type="match status" value="1"/>
</dbReference>
<gene>
    <name evidence="5" type="ORF">C7B45_12080</name>
</gene>
<comment type="subunit">
    <text evidence="3">Heterohexadecamer of 8 large and 8 small subunits.</text>
</comment>
<dbReference type="Proteomes" id="UP000241848">
    <property type="component" value="Unassembled WGS sequence"/>
</dbReference>
<evidence type="ECO:0000259" key="4">
    <source>
        <dbReference type="SMART" id="SM00961"/>
    </source>
</evidence>
<dbReference type="GO" id="GO:0019253">
    <property type="term" value="P:reductive pentose-phosphate cycle"/>
    <property type="evidence" value="ECO:0007669"/>
    <property type="project" value="UniProtKB-KW"/>
</dbReference>
<dbReference type="PANTHER" id="PTHR31262:SF23">
    <property type="entry name" value="RIBULOSE BISPHOSPHATE CARBOXYLASE SMALL SUBUNIT"/>
    <property type="match status" value="1"/>
</dbReference>
<evidence type="ECO:0000256" key="1">
    <source>
        <dbReference type="ARBA" id="ARBA00022567"/>
    </source>
</evidence>
<dbReference type="Pfam" id="PF00101">
    <property type="entry name" value="RuBisCO_small"/>
    <property type="match status" value="1"/>
</dbReference>
<name>A0A2T2WFZ9_9FIRM</name>
<dbReference type="CDD" id="cd03527">
    <property type="entry name" value="RuBisCO_small"/>
    <property type="match status" value="1"/>
</dbReference>
<dbReference type="HAMAP" id="MF_00859">
    <property type="entry name" value="RuBisCO_S_bact"/>
    <property type="match status" value="1"/>
</dbReference>
<sequence>MAFRLTQGTFSFLPDLSDEEIAAQIDYAIANGYALNLEYTNDPHPKNFLWEMWNLPWFEETDAKVVLEEVQKCRIAHETQYIRLNAYDARYGRQTTALSFIIHRPARELGFDLTRQQGTDRVTRYRIASRRADAMIDTNL</sequence>
<proteinExistence type="inferred from homology"/>
<keyword evidence="2" id="KW-0120">Carbon dioxide fixation</keyword>
<keyword evidence="1" id="KW-0113">Calvin cycle</keyword>
<feature type="domain" description="Ribulose bisphosphate carboxylase small subunit" evidence="4">
    <location>
        <begin position="6"/>
        <end position="105"/>
    </location>
</feature>
<dbReference type="SMART" id="SM00961">
    <property type="entry name" value="RuBisCO_small"/>
    <property type="match status" value="1"/>
</dbReference>
<evidence type="ECO:0000313" key="5">
    <source>
        <dbReference type="EMBL" id="PSR21156.1"/>
    </source>
</evidence>
<organism evidence="5 6">
    <name type="scientific">Sulfobacillus acidophilus</name>
    <dbReference type="NCBI Taxonomy" id="53633"/>
    <lineage>
        <taxon>Bacteria</taxon>
        <taxon>Bacillati</taxon>
        <taxon>Bacillota</taxon>
        <taxon>Clostridia</taxon>
        <taxon>Eubacteriales</taxon>
        <taxon>Clostridiales Family XVII. Incertae Sedis</taxon>
        <taxon>Sulfobacillus</taxon>
    </lineage>
</organism>
<evidence type="ECO:0000256" key="3">
    <source>
        <dbReference type="ARBA" id="ARBA00038826"/>
    </source>
</evidence>
<reference evidence="5 6" key="1">
    <citation type="journal article" date="2014" name="BMC Genomics">
        <title>Comparison of environmental and isolate Sulfobacillus genomes reveals diverse carbon, sulfur, nitrogen, and hydrogen metabolisms.</title>
        <authorList>
            <person name="Justice N.B."/>
            <person name="Norman A."/>
            <person name="Brown C.T."/>
            <person name="Singh A."/>
            <person name="Thomas B.C."/>
            <person name="Banfield J.F."/>
        </authorList>
    </citation>
    <scope>NUCLEOTIDE SEQUENCE [LARGE SCALE GENOMIC DNA]</scope>
    <source>
        <strain evidence="5">AMDSBA3</strain>
    </source>
</reference>